<evidence type="ECO:0000256" key="10">
    <source>
        <dbReference type="ARBA" id="ARBA00022833"/>
    </source>
</evidence>
<evidence type="ECO:0000256" key="6">
    <source>
        <dbReference type="ARBA" id="ARBA00022723"/>
    </source>
</evidence>
<evidence type="ECO:0000256" key="12">
    <source>
        <dbReference type="ARBA" id="ARBA00023128"/>
    </source>
</evidence>
<evidence type="ECO:0000256" key="8">
    <source>
        <dbReference type="ARBA" id="ARBA00022786"/>
    </source>
</evidence>
<evidence type="ECO:0000256" key="4">
    <source>
        <dbReference type="ARBA" id="ARBA00022679"/>
    </source>
</evidence>
<evidence type="ECO:0000256" key="13">
    <source>
        <dbReference type="ARBA" id="ARBA00023136"/>
    </source>
</evidence>
<dbReference type="PANTHER" id="PTHR12183">
    <property type="entry name" value="MITOCHONDRIAL UBIQUITIN LIGASE ACTIVATOR OF NFKB 1"/>
    <property type="match status" value="1"/>
</dbReference>
<dbReference type="FunFam" id="1.10.1170.10:FF:000002">
    <property type="entry name" value="Baculoviral IAP repeat containing 7"/>
    <property type="match status" value="1"/>
</dbReference>
<evidence type="ECO:0000256" key="9">
    <source>
        <dbReference type="ARBA" id="ARBA00022787"/>
    </source>
</evidence>
<sequence>MDHIGEIIALGIDSVLFGICYRLYVKQRNAIEKVENVAVLELNSDLEKILKTYPDQKLPYVAIRGKVKALGSPITSVNNLSVTGTIQQLSMKEHVVARNSAGYWFDQKRVIREFCNSVPFVLQESRTSVEVVDALRADILDLETISDCFEPSSPTLLDHVWGFISGIRHQGVQVTEKMLKEGAFITGVGELASGKNKDGLKLQPPSNGSPFYLTVLPLSSLIRKLDDEKRVYRFLAFVCGGVALVIVGIMTRKWWRERTRKLKEQTQRRQTSSQVGRQRSVQESECPEVQVCVVCCQNHRGIILLPCGHVCLCEDCSARITDFCPVCRAEIETKAVAYIS</sequence>
<organism evidence="17 18">
    <name type="scientific">Coptotermes formosanus</name>
    <name type="common">Formosan subterranean termite</name>
    <dbReference type="NCBI Taxonomy" id="36987"/>
    <lineage>
        <taxon>Eukaryota</taxon>
        <taxon>Metazoa</taxon>
        <taxon>Ecdysozoa</taxon>
        <taxon>Arthropoda</taxon>
        <taxon>Hexapoda</taxon>
        <taxon>Insecta</taxon>
        <taxon>Pterygota</taxon>
        <taxon>Neoptera</taxon>
        <taxon>Polyneoptera</taxon>
        <taxon>Dictyoptera</taxon>
        <taxon>Blattodea</taxon>
        <taxon>Blattoidea</taxon>
        <taxon>Termitoidae</taxon>
        <taxon>Rhinotermitidae</taxon>
        <taxon>Coptotermes</taxon>
    </lineage>
</organism>
<keyword evidence="8" id="KW-0833">Ubl conjugation pathway</keyword>
<accession>A0A6L2Q8H5</accession>
<dbReference type="InterPro" id="IPR022170">
    <property type="entry name" value="MUL1-like"/>
</dbReference>
<evidence type="ECO:0000313" key="18">
    <source>
        <dbReference type="Proteomes" id="UP000502823"/>
    </source>
</evidence>
<keyword evidence="4" id="KW-0808">Transferase</keyword>
<keyword evidence="18" id="KW-1185">Reference proteome</keyword>
<keyword evidence="10" id="KW-0862">Zinc</keyword>
<dbReference type="CDD" id="cd16649">
    <property type="entry name" value="mRING-HC-C3HC5_CGRF1-like"/>
    <property type="match status" value="1"/>
</dbReference>
<evidence type="ECO:0000256" key="7">
    <source>
        <dbReference type="ARBA" id="ARBA00022771"/>
    </source>
</evidence>
<dbReference type="EC" id="2.3.2.27" evidence="3"/>
<keyword evidence="5 15" id="KW-0812">Transmembrane</keyword>
<dbReference type="Pfam" id="PF13920">
    <property type="entry name" value="zf-C3HC4_3"/>
    <property type="match status" value="1"/>
</dbReference>
<dbReference type="GO" id="GO:0005741">
    <property type="term" value="C:mitochondrial outer membrane"/>
    <property type="evidence" value="ECO:0007669"/>
    <property type="project" value="UniProtKB-SubCell"/>
</dbReference>
<dbReference type="Gene3D" id="3.30.40.10">
    <property type="entry name" value="Zinc/RING finger domain, C3HC4 (zinc finger)"/>
    <property type="match status" value="1"/>
</dbReference>
<dbReference type="GO" id="GO:0016567">
    <property type="term" value="P:protein ubiquitination"/>
    <property type="evidence" value="ECO:0007669"/>
    <property type="project" value="InterPro"/>
</dbReference>
<feature type="domain" description="RING-type" evidence="16">
    <location>
        <begin position="292"/>
        <end position="328"/>
    </location>
</feature>
<dbReference type="PROSITE" id="PS50089">
    <property type="entry name" value="ZF_RING_2"/>
    <property type="match status" value="1"/>
</dbReference>
<name>A0A6L2Q8H5_COPFO</name>
<comment type="catalytic activity">
    <reaction evidence="1">
        <text>S-ubiquitinyl-[E2 ubiquitin-conjugating enzyme]-L-cysteine + [acceptor protein]-L-lysine = [E2 ubiquitin-conjugating enzyme]-L-cysteine + N(6)-ubiquitinyl-[acceptor protein]-L-lysine.</text>
        <dbReference type="EC" id="2.3.2.27"/>
    </reaction>
</comment>
<dbReference type="InterPro" id="IPR051652">
    <property type="entry name" value="MDM2_MDM4_MUL1"/>
</dbReference>
<reference evidence="18" key="1">
    <citation type="submission" date="2020-01" db="EMBL/GenBank/DDBJ databases">
        <title>Draft genome sequence of the Termite Coptotermes fromosanus.</title>
        <authorList>
            <person name="Itakura S."/>
            <person name="Yosikawa Y."/>
            <person name="Umezawa K."/>
        </authorList>
    </citation>
    <scope>NUCLEOTIDE SEQUENCE [LARGE SCALE GENOMIC DNA]</scope>
</reference>
<dbReference type="InParanoid" id="A0A6L2Q8H5"/>
<gene>
    <name evidence="17" type="ORF">Cfor_06032</name>
</gene>
<comment type="caution">
    <text evidence="17">The sequence shown here is derived from an EMBL/GenBank/DDBJ whole genome shotgun (WGS) entry which is preliminary data.</text>
</comment>
<keyword evidence="12" id="KW-0496">Mitochondrion</keyword>
<protein>
    <recommendedName>
        <fullName evidence="3">RING-type E3 ubiquitin transferase</fullName>
        <ecNumber evidence="3">2.3.2.27</ecNumber>
    </recommendedName>
</protein>
<feature type="transmembrane region" description="Helical" evidence="15">
    <location>
        <begin position="231"/>
        <end position="251"/>
    </location>
</feature>
<evidence type="ECO:0000256" key="15">
    <source>
        <dbReference type="SAM" id="Phobius"/>
    </source>
</evidence>
<comment type="subcellular location">
    <subcellularLocation>
        <location evidence="2">Mitochondrion outer membrane</location>
        <topology evidence="2">Multi-pass membrane protein</topology>
    </subcellularLocation>
</comment>
<keyword evidence="13 15" id="KW-0472">Membrane</keyword>
<evidence type="ECO:0000259" key="16">
    <source>
        <dbReference type="PROSITE" id="PS50089"/>
    </source>
</evidence>
<evidence type="ECO:0000313" key="17">
    <source>
        <dbReference type="EMBL" id="GFG40754.1"/>
    </source>
</evidence>
<dbReference type="AlphaFoldDB" id="A0A6L2Q8H5"/>
<dbReference type="InterPro" id="IPR013083">
    <property type="entry name" value="Znf_RING/FYVE/PHD"/>
</dbReference>
<keyword evidence="11 15" id="KW-1133">Transmembrane helix</keyword>
<dbReference type="EMBL" id="BLKM01002586">
    <property type="protein sequence ID" value="GFG40754.1"/>
    <property type="molecule type" value="Genomic_DNA"/>
</dbReference>
<evidence type="ECO:0000256" key="11">
    <source>
        <dbReference type="ARBA" id="ARBA00022989"/>
    </source>
</evidence>
<dbReference type="GO" id="GO:0061630">
    <property type="term" value="F:ubiquitin protein ligase activity"/>
    <property type="evidence" value="ECO:0007669"/>
    <property type="project" value="UniProtKB-EC"/>
</dbReference>
<dbReference type="Pfam" id="PF12483">
    <property type="entry name" value="GIDE"/>
    <property type="match status" value="1"/>
</dbReference>
<dbReference type="PANTHER" id="PTHR12183:SF32">
    <property type="entry name" value="MITOCHONDRIAL E3 UBIQUITIN PROTEIN LIGASE 1"/>
    <property type="match status" value="1"/>
</dbReference>
<evidence type="ECO:0000256" key="1">
    <source>
        <dbReference type="ARBA" id="ARBA00000900"/>
    </source>
</evidence>
<dbReference type="GO" id="GO:0008270">
    <property type="term" value="F:zinc ion binding"/>
    <property type="evidence" value="ECO:0007669"/>
    <property type="project" value="UniProtKB-KW"/>
</dbReference>
<keyword evidence="7 14" id="KW-0863">Zinc-finger</keyword>
<keyword evidence="6" id="KW-0479">Metal-binding</keyword>
<proteinExistence type="predicted"/>
<evidence type="ECO:0000256" key="14">
    <source>
        <dbReference type="PROSITE-ProRule" id="PRU00175"/>
    </source>
</evidence>
<dbReference type="FunCoup" id="A0A6L2Q8H5">
    <property type="interactions" value="1120"/>
</dbReference>
<dbReference type="Proteomes" id="UP000502823">
    <property type="component" value="Unassembled WGS sequence"/>
</dbReference>
<dbReference type="OrthoDB" id="66726at2759"/>
<keyword evidence="9" id="KW-1000">Mitochondrion outer membrane</keyword>
<dbReference type="InterPro" id="IPR001841">
    <property type="entry name" value="Znf_RING"/>
</dbReference>
<evidence type="ECO:0000256" key="2">
    <source>
        <dbReference type="ARBA" id="ARBA00004374"/>
    </source>
</evidence>
<dbReference type="SUPFAM" id="SSF57850">
    <property type="entry name" value="RING/U-box"/>
    <property type="match status" value="1"/>
</dbReference>
<evidence type="ECO:0000256" key="5">
    <source>
        <dbReference type="ARBA" id="ARBA00022692"/>
    </source>
</evidence>
<evidence type="ECO:0000256" key="3">
    <source>
        <dbReference type="ARBA" id="ARBA00012483"/>
    </source>
</evidence>